<dbReference type="InParanoid" id="A0A369K5T3"/>
<organism evidence="1 2">
    <name type="scientific">Hypsizygus marmoreus</name>
    <name type="common">White beech mushroom</name>
    <name type="synonym">Agaricus marmoreus</name>
    <dbReference type="NCBI Taxonomy" id="39966"/>
    <lineage>
        <taxon>Eukaryota</taxon>
        <taxon>Fungi</taxon>
        <taxon>Dikarya</taxon>
        <taxon>Basidiomycota</taxon>
        <taxon>Agaricomycotina</taxon>
        <taxon>Agaricomycetes</taxon>
        <taxon>Agaricomycetidae</taxon>
        <taxon>Agaricales</taxon>
        <taxon>Tricholomatineae</taxon>
        <taxon>Lyophyllaceae</taxon>
        <taxon>Hypsizygus</taxon>
    </lineage>
</organism>
<comment type="caution">
    <text evidence="1">The sequence shown here is derived from an EMBL/GenBank/DDBJ whole genome shotgun (WGS) entry which is preliminary data.</text>
</comment>
<protein>
    <submittedName>
        <fullName evidence="1">Uncharacterized protein</fullName>
    </submittedName>
</protein>
<dbReference type="Proteomes" id="UP000076154">
    <property type="component" value="Unassembled WGS sequence"/>
</dbReference>
<proteinExistence type="predicted"/>
<reference evidence="1" key="1">
    <citation type="submission" date="2018-04" db="EMBL/GenBank/DDBJ databases">
        <title>Whole genome sequencing of Hypsizygus marmoreus.</title>
        <authorList>
            <person name="Choi I.-G."/>
            <person name="Min B."/>
            <person name="Kim J.-G."/>
            <person name="Kim S."/>
            <person name="Oh Y.-L."/>
            <person name="Kong W.-S."/>
            <person name="Park H."/>
            <person name="Jeong J."/>
            <person name="Song E.-S."/>
        </authorList>
    </citation>
    <scope>NUCLEOTIDE SEQUENCE [LARGE SCALE GENOMIC DNA]</scope>
    <source>
        <strain evidence="1">51987-8</strain>
    </source>
</reference>
<keyword evidence="2" id="KW-1185">Reference proteome</keyword>
<name>A0A369K5T3_HYPMA</name>
<dbReference type="AlphaFoldDB" id="A0A369K5T3"/>
<evidence type="ECO:0000313" key="1">
    <source>
        <dbReference type="EMBL" id="RDB26256.1"/>
    </source>
</evidence>
<accession>A0A369K5T3</accession>
<sequence length="79" mass="8510">MFGFSIRQLGLPASESNLLLSLPPPAFTPIFLSVTHYLVCARPSNSLSNTLSMRNPLSDLNCPPLLSTPVTLSTPQKTP</sequence>
<evidence type="ECO:0000313" key="2">
    <source>
        <dbReference type="Proteomes" id="UP000076154"/>
    </source>
</evidence>
<dbReference type="EMBL" id="LUEZ02000040">
    <property type="protein sequence ID" value="RDB26256.1"/>
    <property type="molecule type" value="Genomic_DNA"/>
</dbReference>
<gene>
    <name evidence="1" type="ORF">Hypma_006075</name>
</gene>